<reference evidence="2 5" key="2">
    <citation type="submission" date="2020-08" db="EMBL/GenBank/DDBJ databases">
        <title>Sequencing the genomes of 1000 actinobacteria strains.</title>
        <authorList>
            <person name="Klenk H.-P."/>
        </authorList>
    </citation>
    <scope>NUCLEOTIDE SEQUENCE [LARGE SCALE GENOMIC DNA]</scope>
    <source>
        <strain evidence="2 5">DSM 16678</strain>
    </source>
</reference>
<dbReference type="Proteomes" id="UP000247602">
    <property type="component" value="Unassembled WGS sequence"/>
</dbReference>
<sequence length="301" mass="32963">MTQVVLRAPSLTGLTGEALLDVVRRRAGDWPVRTVRRGLLRREQLELVPSDAGAGVLDEASRPRVGAMLQHLVSSCLHLEVEVDGGGRRVELTHDGVAAHVAAAGLVPGTTYVLRWSSPDRRPEPDVEGDAAVDAAWQRIERWFAEHHPLGVTVLAPGATEEALLALEETIGRPVPPPLRRSLERHDGQGEGITTLTEGHELLGAACIADEWTMMREISERNPPDDGWWRPSWVEFTSDGSGNGLCLDADTGEVLFRDEVEGGSVETRRFEGWLTRWAEELESGEQVIDSRGDIDLAWAAD</sequence>
<dbReference type="EMBL" id="QKNV01000025">
    <property type="protein sequence ID" value="PZA22620.1"/>
    <property type="molecule type" value="Genomic_DNA"/>
</dbReference>
<evidence type="ECO:0000313" key="4">
    <source>
        <dbReference type="Proteomes" id="UP000247602"/>
    </source>
</evidence>
<dbReference type="SMART" id="SM00860">
    <property type="entry name" value="SMI1_KNR4"/>
    <property type="match status" value="1"/>
</dbReference>
<evidence type="ECO:0000313" key="5">
    <source>
        <dbReference type="Proteomes" id="UP000580718"/>
    </source>
</evidence>
<dbReference type="PANTHER" id="PTHR47432">
    <property type="entry name" value="CELL WALL ASSEMBLY REGULATOR SMI1"/>
    <property type="match status" value="1"/>
</dbReference>
<gene>
    <name evidence="3" type="ORF">DMO24_04215</name>
    <name evidence="2" type="ORF">FHX36_003539</name>
</gene>
<comment type="caution">
    <text evidence="3">The sequence shown here is derived from an EMBL/GenBank/DDBJ whole genome shotgun (WGS) entry which is preliminary data.</text>
</comment>
<protein>
    <submittedName>
        <fullName evidence="2">Cell wall assembly regulator SMI1</fullName>
    </submittedName>
</protein>
<dbReference type="EMBL" id="JACIBU010000001">
    <property type="protein sequence ID" value="MBB3677804.1"/>
    <property type="molecule type" value="Genomic_DNA"/>
</dbReference>
<dbReference type="InterPro" id="IPR051873">
    <property type="entry name" value="KNR4/SMI1_regulator"/>
</dbReference>
<dbReference type="Pfam" id="PF09346">
    <property type="entry name" value="SMI1_KNR4"/>
    <property type="match status" value="1"/>
</dbReference>
<evidence type="ECO:0000259" key="1">
    <source>
        <dbReference type="SMART" id="SM00860"/>
    </source>
</evidence>
<dbReference type="SUPFAM" id="SSF160631">
    <property type="entry name" value="SMI1/KNR4-like"/>
    <property type="match status" value="1"/>
</dbReference>
<dbReference type="RefSeq" id="WP_110551094.1">
    <property type="nucleotide sequence ID" value="NZ_JACIBU010000001.1"/>
</dbReference>
<evidence type="ECO:0000313" key="2">
    <source>
        <dbReference type="EMBL" id="MBB3677804.1"/>
    </source>
</evidence>
<name>A0A323VEK5_9ACTN</name>
<evidence type="ECO:0000313" key="3">
    <source>
        <dbReference type="EMBL" id="PZA22620.1"/>
    </source>
</evidence>
<organism evidence="3 4">
    <name type="scientific">Modestobacter versicolor</name>
    <dbReference type="NCBI Taxonomy" id="429133"/>
    <lineage>
        <taxon>Bacteria</taxon>
        <taxon>Bacillati</taxon>
        <taxon>Actinomycetota</taxon>
        <taxon>Actinomycetes</taxon>
        <taxon>Geodermatophilales</taxon>
        <taxon>Geodermatophilaceae</taxon>
        <taxon>Modestobacter</taxon>
    </lineage>
</organism>
<reference evidence="3 4" key="1">
    <citation type="submission" date="2018-06" db="EMBL/GenBank/DDBJ databases">
        <title>Draft genome sequence of Modestobacter versicolor CP153-2.</title>
        <authorList>
            <person name="Gundlapally S.R."/>
        </authorList>
    </citation>
    <scope>NUCLEOTIDE SEQUENCE [LARGE SCALE GENOMIC DNA]</scope>
    <source>
        <strain evidence="3 4">CP153-2</strain>
    </source>
</reference>
<proteinExistence type="predicted"/>
<dbReference type="Proteomes" id="UP000580718">
    <property type="component" value="Unassembled WGS sequence"/>
</dbReference>
<dbReference type="PANTHER" id="PTHR47432:SF1">
    <property type="entry name" value="CELL WALL ASSEMBLY REGULATOR SMI1"/>
    <property type="match status" value="1"/>
</dbReference>
<feature type="domain" description="Knr4/Smi1-like" evidence="1">
    <location>
        <begin position="158"/>
        <end position="276"/>
    </location>
</feature>
<accession>A0A323VEK5</accession>
<dbReference type="AlphaFoldDB" id="A0A323VEK5"/>
<dbReference type="InterPro" id="IPR018958">
    <property type="entry name" value="Knr4/Smi1-like_dom"/>
</dbReference>
<keyword evidence="4" id="KW-1185">Reference proteome</keyword>
<dbReference type="InterPro" id="IPR037883">
    <property type="entry name" value="Knr4/Smi1-like_sf"/>
</dbReference>
<dbReference type="OrthoDB" id="3287229at2"/>